<proteinExistence type="predicted"/>
<name>A0AAV0NWA9_9ROSI</name>
<dbReference type="AlphaFoldDB" id="A0AAV0NWA9"/>
<evidence type="ECO:0000313" key="2">
    <source>
        <dbReference type="Proteomes" id="UP001154282"/>
    </source>
</evidence>
<dbReference type="Proteomes" id="UP001154282">
    <property type="component" value="Unassembled WGS sequence"/>
</dbReference>
<organism evidence="1 2">
    <name type="scientific">Linum tenue</name>
    <dbReference type="NCBI Taxonomy" id="586396"/>
    <lineage>
        <taxon>Eukaryota</taxon>
        <taxon>Viridiplantae</taxon>
        <taxon>Streptophyta</taxon>
        <taxon>Embryophyta</taxon>
        <taxon>Tracheophyta</taxon>
        <taxon>Spermatophyta</taxon>
        <taxon>Magnoliopsida</taxon>
        <taxon>eudicotyledons</taxon>
        <taxon>Gunneridae</taxon>
        <taxon>Pentapetalae</taxon>
        <taxon>rosids</taxon>
        <taxon>fabids</taxon>
        <taxon>Malpighiales</taxon>
        <taxon>Linaceae</taxon>
        <taxon>Linum</taxon>
    </lineage>
</organism>
<gene>
    <name evidence="1" type="ORF">LITE_LOCUS35566</name>
</gene>
<evidence type="ECO:0000313" key="1">
    <source>
        <dbReference type="EMBL" id="CAI0462939.1"/>
    </source>
</evidence>
<dbReference type="EMBL" id="CAMGYJ010000008">
    <property type="protein sequence ID" value="CAI0462939.1"/>
    <property type="molecule type" value="Genomic_DNA"/>
</dbReference>
<reference evidence="1" key="1">
    <citation type="submission" date="2022-08" db="EMBL/GenBank/DDBJ databases">
        <authorList>
            <person name="Gutierrez-Valencia J."/>
        </authorList>
    </citation>
    <scope>NUCLEOTIDE SEQUENCE</scope>
</reference>
<comment type="caution">
    <text evidence="1">The sequence shown here is derived from an EMBL/GenBank/DDBJ whole genome shotgun (WGS) entry which is preliminary data.</text>
</comment>
<accession>A0AAV0NWA9</accession>
<sequence length="102" mass="11825">MNSFVCQKRSLANFKFGRHFCAFSDCQENFHALLYFAMIVSVSLPNAFPNSTAEHNYSSKAILGRELKRVEEEILEPKPHLFACFLPPDTGRFFFFFFSLDN</sequence>
<protein>
    <submittedName>
        <fullName evidence="1">Uncharacterized protein</fullName>
    </submittedName>
</protein>
<keyword evidence="2" id="KW-1185">Reference proteome</keyword>